<accession>A0A0A9F6F7</accession>
<sequence>MSSFFCDIKNSNHNVSKLQIYISNFCLGLCQNLYSEQHAYQLHAEMFRPQKHNDLHYHRQCL</sequence>
<reference evidence="1" key="1">
    <citation type="submission" date="2014-09" db="EMBL/GenBank/DDBJ databases">
        <authorList>
            <person name="Magalhaes I.L.F."/>
            <person name="Oliveira U."/>
            <person name="Santos F.R."/>
            <person name="Vidigal T.H.D.A."/>
            <person name="Brescovit A.D."/>
            <person name="Santos A.J."/>
        </authorList>
    </citation>
    <scope>NUCLEOTIDE SEQUENCE</scope>
    <source>
        <tissue evidence="1">Shoot tissue taken approximately 20 cm above the soil surface</tissue>
    </source>
</reference>
<protein>
    <submittedName>
        <fullName evidence="1">Uncharacterized protein</fullName>
    </submittedName>
</protein>
<organism evidence="1">
    <name type="scientific">Arundo donax</name>
    <name type="common">Giant reed</name>
    <name type="synonym">Donax arundinaceus</name>
    <dbReference type="NCBI Taxonomy" id="35708"/>
    <lineage>
        <taxon>Eukaryota</taxon>
        <taxon>Viridiplantae</taxon>
        <taxon>Streptophyta</taxon>
        <taxon>Embryophyta</taxon>
        <taxon>Tracheophyta</taxon>
        <taxon>Spermatophyta</taxon>
        <taxon>Magnoliopsida</taxon>
        <taxon>Liliopsida</taxon>
        <taxon>Poales</taxon>
        <taxon>Poaceae</taxon>
        <taxon>PACMAD clade</taxon>
        <taxon>Arundinoideae</taxon>
        <taxon>Arundineae</taxon>
        <taxon>Arundo</taxon>
    </lineage>
</organism>
<name>A0A0A9F6F7_ARUDO</name>
<evidence type="ECO:0000313" key="1">
    <source>
        <dbReference type="EMBL" id="JAE07937.1"/>
    </source>
</evidence>
<reference evidence="1" key="2">
    <citation type="journal article" date="2015" name="Data Brief">
        <title>Shoot transcriptome of the giant reed, Arundo donax.</title>
        <authorList>
            <person name="Barrero R.A."/>
            <person name="Guerrero F.D."/>
            <person name="Moolhuijzen P."/>
            <person name="Goolsby J.A."/>
            <person name="Tidwell J."/>
            <person name="Bellgard S.E."/>
            <person name="Bellgard M.I."/>
        </authorList>
    </citation>
    <scope>NUCLEOTIDE SEQUENCE</scope>
    <source>
        <tissue evidence="1">Shoot tissue taken approximately 20 cm above the soil surface</tissue>
    </source>
</reference>
<dbReference type="EMBL" id="GBRH01189959">
    <property type="protein sequence ID" value="JAE07937.1"/>
    <property type="molecule type" value="Transcribed_RNA"/>
</dbReference>
<dbReference type="AlphaFoldDB" id="A0A0A9F6F7"/>
<proteinExistence type="predicted"/>